<evidence type="ECO:0000256" key="6">
    <source>
        <dbReference type="ARBA" id="ARBA00022968"/>
    </source>
</evidence>
<dbReference type="AlphaFoldDB" id="A0A210R4K0"/>
<dbReference type="GO" id="GO:0000139">
    <property type="term" value="C:Golgi membrane"/>
    <property type="evidence" value="ECO:0007669"/>
    <property type="project" value="UniProtKB-SubCell"/>
</dbReference>
<keyword evidence="6" id="KW-0735">Signal-anchor</keyword>
<evidence type="ECO:0000256" key="3">
    <source>
        <dbReference type="ARBA" id="ARBA00022676"/>
    </source>
</evidence>
<evidence type="ECO:0000256" key="2">
    <source>
        <dbReference type="ARBA" id="ARBA00008661"/>
    </source>
</evidence>
<keyword evidence="10" id="KW-0325">Glycoprotein</keyword>
<dbReference type="GO" id="GO:0006493">
    <property type="term" value="P:protein O-linked glycosylation"/>
    <property type="evidence" value="ECO:0007669"/>
    <property type="project" value="TreeGrafter"/>
</dbReference>
<comment type="subcellular location">
    <subcellularLocation>
        <location evidence="1 11">Golgi apparatus membrane</location>
        <topology evidence="1 11">Single-pass type II membrane protein</topology>
    </subcellularLocation>
</comment>
<protein>
    <recommendedName>
        <fullName evidence="11">Hexosyltransferase</fullName>
        <ecNumber evidence="11">2.4.1.-</ecNumber>
    </recommendedName>
</protein>
<evidence type="ECO:0000256" key="11">
    <source>
        <dbReference type="RuleBase" id="RU363063"/>
    </source>
</evidence>
<dbReference type="EC" id="2.4.1.-" evidence="11"/>
<dbReference type="STRING" id="6573.A0A210R4K0"/>
<dbReference type="PANTHER" id="PTHR11214:SF314">
    <property type="entry name" value="HEXOSYLTRANSFERASE"/>
    <property type="match status" value="1"/>
</dbReference>
<keyword evidence="4 12" id="KW-0808">Transferase</keyword>
<dbReference type="Pfam" id="PF01762">
    <property type="entry name" value="Galactosyl_T"/>
    <property type="match status" value="1"/>
</dbReference>
<evidence type="ECO:0000256" key="4">
    <source>
        <dbReference type="ARBA" id="ARBA00022679"/>
    </source>
</evidence>
<evidence type="ECO:0000256" key="9">
    <source>
        <dbReference type="ARBA" id="ARBA00023136"/>
    </source>
</evidence>
<keyword evidence="7" id="KW-1133">Transmembrane helix</keyword>
<evidence type="ECO:0000256" key="10">
    <source>
        <dbReference type="ARBA" id="ARBA00023180"/>
    </source>
</evidence>
<name>A0A210R4K0_MIZYE</name>
<accession>A0A210R4K0</accession>
<dbReference type="InterPro" id="IPR002659">
    <property type="entry name" value="Glyco_trans_31"/>
</dbReference>
<keyword evidence="9" id="KW-0472">Membrane</keyword>
<dbReference type="SUPFAM" id="SSF53448">
    <property type="entry name" value="Nucleotide-diphospho-sugar transferases"/>
    <property type="match status" value="1"/>
</dbReference>
<organism evidence="12 13">
    <name type="scientific">Mizuhopecten yessoensis</name>
    <name type="common">Japanese scallop</name>
    <name type="synonym">Patinopecten yessoensis</name>
    <dbReference type="NCBI Taxonomy" id="6573"/>
    <lineage>
        <taxon>Eukaryota</taxon>
        <taxon>Metazoa</taxon>
        <taxon>Spiralia</taxon>
        <taxon>Lophotrochozoa</taxon>
        <taxon>Mollusca</taxon>
        <taxon>Bivalvia</taxon>
        <taxon>Autobranchia</taxon>
        <taxon>Pteriomorphia</taxon>
        <taxon>Pectinida</taxon>
        <taxon>Pectinoidea</taxon>
        <taxon>Pectinidae</taxon>
        <taxon>Mizuhopecten</taxon>
    </lineage>
</organism>
<dbReference type="Proteomes" id="UP000242188">
    <property type="component" value="Unassembled WGS sequence"/>
</dbReference>
<evidence type="ECO:0000256" key="5">
    <source>
        <dbReference type="ARBA" id="ARBA00022692"/>
    </source>
</evidence>
<dbReference type="FunFam" id="3.90.550.50:FF:000001">
    <property type="entry name" value="Hexosyltransferase"/>
    <property type="match status" value="1"/>
</dbReference>
<proteinExistence type="inferred from homology"/>
<keyword evidence="5" id="KW-0812">Transmembrane</keyword>
<evidence type="ECO:0000313" key="12">
    <source>
        <dbReference type="EMBL" id="OWF55957.1"/>
    </source>
</evidence>
<evidence type="ECO:0000313" key="13">
    <source>
        <dbReference type="Proteomes" id="UP000242188"/>
    </source>
</evidence>
<keyword evidence="13" id="KW-1185">Reference proteome</keyword>
<sequence>MILITKTQSKKAVGGRRVLTANANPVETVIATKTVNTENLTTRPQLCDKCFLHNFTLLLDNEDICNTAEESGYEADIDVLILVTTTHAHYSQREAMRTSWLTDTKNNKGNVRYAFLLGISASQTENVQIKQENGIYHDILQEIFIDSYKNLTYKTMMALKWAKTRCAHAWHILKTDDDVYVNIPGLLKSLKTHAKALLSAVGGTCPNMAFPVRDKDSKFYVDIETYPGKYYPTYCSGTAYIMSMTVAKCVLEISENIPFFPIEDIYIAFCIHKLGFRFVNIGGFHRFFITPNMCNYKSDWFVTSHGVNPQLVKDVWKTIC</sequence>
<comment type="similarity">
    <text evidence="2 11">Belongs to the glycosyltransferase 31 family.</text>
</comment>
<dbReference type="InterPro" id="IPR029044">
    <property type="entry name" value="Nucleotide-diphossugar_trans"/>
</dbReference>
<dbReference type="OrthoDB" id="2139606at2759"/>
<dbReference type="GO" id="GO:0016758">
    <property type="term" value="F:hexosyltransferase activity"/>
    <property type="evidence" value="ECO:0007669"/>
    <property type="project" value="InterPro"/>
</dbReference>
<dbReference type="PANTHER" id="PTHR11214">
    <property type="entry name" value="BETA-1,3-N-ACETYLGLUCOSAMINYLTRANSFERASE"/>
    <property type="match status" value="1"/>
</dbReference>
<evidence type="ECO:0000256" key="8">
    <source>
        <dbReference type="ARBA" id="ARBA00023034"/>
    </source>
</evidence>
<evidence type="ECO:0000256" key="7">
    <source>
        <dbReference type="ARBA" id="ARBA00022989"/>
    </source>
</evidence>
<reference evidence="12 13" key="1">
    <citation type="journal article" date="2017" name="Nat. Ecol. Evol.">
        <title>Scallop genome provides insights into evolution of bilaterian karyotype and development.</title>
        <authorList>
            <person name="Wang S."/>
            <person name="Zhang J."/>
            <person name="Jiao W."/>
            <person name="Li J."/>
            <person name="Xun X."/>
            <person name="Sun Y."/>
            <person name="Guo X."/>
            <person name="Huan P."/>
            <person name="Dong B."/>
            <person name="Zhang L."/>
            <person name="Hu X."/>
            <person name="Sun X."/>
            <person name="Wang J."/>
            <person name="Zhao C."/>
            <person name="Wang Y."/>
            <person name="Wang D."/>
            <person name="Huang X."/>
            <person name="Wang R."/>
            <person name="Lv J."/>
            <person name="Li Y."/>
            <person name="Zhang Z."/>
            <person name="Liu B."/>
            <person name="Lu W."/>
            <person name="Hui Y."/>
            <person name="Liang J."/>
            <person name="Zhou Z."/>
            <person name="Hou R."/>
            <person name="Li X."/>
            <person name="Liu Y."/>
            <person name="Li H."/>
            <person name="Ning X."/>
            <person name="Lin Y."/>
            <person name="Zhao L."/>
            <person name="Xing Q."/>
            <person name="Dou J."/>
            <person name="Li Y."/>
            <person name="Mao J."/>
            <person name="Guo H."/>
            <person name="Dou H."/>
            <person name="Li T."/>
            <person name="Mu C."/>
            <person name="Jiang W."/>
            <person name="Fu Q."/>
            <person name="Fu X."/>
            <person name="Miao Y."/>
            <person name="Liu J."/>
            <person name="Yu Q."/>
            <person name="Li R."/>
            <person name="Liao H."/>
            <person name="Li X."/>
            <person name="Kong Y."/>
            <person name="Jiang Z."/>
            <person name="Chourrout D."/>
            <person name="Li R."/>
            <person name="Bao Z."/>
        </authorList>
    </citation>
    <scope>NUCLEOTIDE SEQUENCE [LARGE SCALE GENOMIC DNA]</scope>
    <source>
        <strain evidence="12 13">PY_sf001</strain>
    </source>
</reference>
<dbReference type="Gene3D" id="3.90.550.50">
    <property type="match status" value="1"/>
</dbReference>
<comment type="caution">
    <text evidence="12">The sequence shown here is derived from an EMBL/GenBank/DDBJ whole genome shotgun (WGS) entry which is preliminary data.</text>
</comment>
<evidence type="ECO:0000256" key="1">
    <source>
        <dbReference type="ARBA" id="ARBA00004323"/>
    </source>
</evidence>
<dbReference type="EMBL" id="NEDP02000428">
    <property type="protein sequence ID" value="OWF55957.1"/>
    <property type="molecule type" value="Genomic_DNA"/>
</dbReference>
<gene>
    <name evidence="12" type="ORF">KP79_PYT22121</name>
</gene>
<keyword evidence="8 11" id="KW-0333">Golgi apparatus</keyword>
<keyword evidence="3 11" id="KW-0328">Glycosyltransferase</keyword>